<reference evidence="1 2" key="1">
    <citation type="submission" date="2020-04" db="EMBL/GenBank/DDBJ databases">
        <authorList>
            <person name="Alioto T."/>
            <person name="Alioto T."/>
            <person name="Gomez Garrido J."/>
        </authorList>
    </citation>
    <scope>NUCLEOTIDE SEQUENCE [LARGE SCALE GENOMIC DNA]</scope>
</reference>
<comment type="caution">
    <text evidence="1">The sequence shown here is derived from an EMBL/GenBank/DDBJ whole genome shotgun (WGS) entry which is preliminary data.</text>
</comment>
<name>A0A8S1D9D2_9INSE</name>
<dbReference type="AlphaFoldDB" id="A0A8S1D9D2"/>
<accession>A0A8S1D9D2</accession>
<evidence type="ECO:0000313" key="1">
    <source>
        <dbReference type="EMBL" id="CAB3377188.1"/>
    </source>
</evidence>
<protein>
    <submittedName>
        <fullName evidence="1">Uncharacterized protein</fullName>
    </submittedName>
</protein>
<keyword evidence="2" id="KW-1185">Reference proteome</keyword>
<gene>
    <name evidence="1" type="ORF">CLODIP_2_CD12376</name>
</gene>
<dbReference type="EMBL" id="CADEPI010000140">
    <property type="protein sequence ID" value="CAB3377188.1"/>
    <property type="molecule type" value="Genomic_DNA"/>
</dbReference>
<sequence>MRCSAAMSNTTPGYLLVKKINWLFSNSEKCLMANIKVLHVDANMTAVWEEQQLSTPCFRRRTALGAATTVVVVLRDEDQRDRAEAEKLLVNAKEANNLLSLPSTSFFAILACPVFSSKEPLMWH</sequence>
<evidence type="ECO:0000313" key="2">
    <source>
        <dbReference type="Proteomes" id="UP000494165"/>
    </source>
</evidence>
<dbReference type="Proteomes" id="UP000494165">
    <property type="component" value="Unassembled WGS sequence"/>
</dbReference>
<proteinExistence type="predicted"/>
<organism evidence="1 2">
    <name type="scientific">Cloeon dipterum</name>
    <dbReference type="NCBI Taxonomy" id="197152"/>
    <lineage>
        <taxon>Eukaryota</taxon>
        <taxon>Metazoa</taxon>
        <taxon>Ecdysozoa</taxon>
        <taxon>Arthropoda</taxon>
        <taxon>Hexapoda</taxon>
        <taxon>Insecta</taxon>
        <taxon>Pterygota</taxon>
        <taxon>Palaeoptera</taxon>
        <taxon>Ephemeroptera</taxon>
        <taxon>Pisciforma</taxon>
        <taxon>Baetidae</taxon>
        <taxon>Cloeon</taxon>
    </lineage>
</organism>